<accession>A0AAN7YQY2</accession>
<dbReference type="PANTHER" id="PTHR46720:SF3">
    <property type="entry name" value="FAD-BINDING DOMAIN-CONTAINING PROTEIN-RELATED"/>
    <property type="match status" value="1"/>
</dbReference>
<dbReference type="Gene3D" id="3.50.50.60">
    <property type="entry name" value="FAD/NAD(P)-binding domain"/>
    <property type="match status" value="1"/>
</dbReference>
<name>A0AAN7YQY2_9MYCE</name>
<keyword evidence="3" id="KW-0560">Oxidoreductase</keyword>
<sequence>MMMLNNQIKFTTNIVGFSKRFYSSTLSKKKILISGNDVVGLSLALFLKKKGISSEIVESNHSKLNDTGIILTHKNLQAYKDYVGENLLERIINNGNKLNGSGYFAKNGDAYGNLNFSKYSKSNDDITLLSTTESKLKEILTHECLKSLKDGEGIVTFKKSIFKIKKVHEENKENNSNNNDKNEIDNSNNIYLTFTNSTNKNYYDLIIGSMDPTEKNNIDPIREYVIEKNTPQFIEPSIYKQRIEQTYSFNTIVDCNFSLVPPLLITQFLKGKKLVSFLLPNKKVALTGTFTRETQITVEPSKYNQLVSSVFKQIEDVNVHSIVSLYDNQNELNLFKVPQTHLTNITHNSIVLIGNTADYLPHDNVFITSIGIEDANKLTQLLIENNNNNNNNNNTSNIQTLLSKFNDDRKIRLAKFMKFIKKDHNIIFNSGKVFFIIGKYYLKFHYFSKKQYNHFKDLLF</sequence>
<keyword evidence="2" id="KW-0274">FAD</keyword>
<dbReference type="SUPFAM" id="SSF51905">
    <property type="entry name" value="FAD/NAD(P)-binding domain"/>
    <property type="match status" value="1"/>
</dbReference>
<dbReference type="PANTHER" id="PTHR46720">
    <property type="entry name" value="HYDROXYLASE, PUTATIVE (AFU_ORTHOLOGUE AFUA_3G01460)-RELATED"/>
    <property type="match status" value="1"/>
</dbReference>
<dbReference type="InterPro" id="IPR051104">
    <property type="entry name" value="FAD_monoxygenase"/>
</dbReference>
<dbReference type="Proteomes" id="UP001344447">
    <property type="component" value="Unassembled WGS sequence"/>
</dbReference>
<reference evidence="4 5" key="1">
    <citation type="submission" date="2023-11" db="EMBL/GenBank/DDBJ databases">
        <title>Dfirmibasis_genome.</title>
        <authorList>
            <person name="Edelbroek B."/>
            <person name="Kjellin J."/>
            <person name="Jerlstrom-Hultqvist J."/>
            <person name="Soderbom F."/>
        </authorList>
    </citation>
    <scope>NUCLEOTIDE SEQUENCE [LARGE SCALE GENOMIC DNA]</scope>
    <source>
        <strain evidence="4 5">TNS-C-14</strain>
    </source>
</reference>
<comment type="caution">
    <text evidence="4">The sequence shown here is derived from an EMBL/GenBank/DDBJ whole genome shotgun (WGS) entry which is preliminary data.</text>
</comment>
<keyword evidence="1" id="KW-0285">Flavoprotein</keyword>
<proteinExistence type="predicted"/>
<dbReference type="InterPro" id="IPR036188">
    <property type="entry name" value="FAD/NAD-bd_sf"/>
</dbReference>
<evidence type="ECO:0000256" key="1">
    <source>
        <dbReference type="ARBA" id="ARBA00022630"/>
    </source>
</evidence>
<gene>
    <name evidence="4" type="ORF">RB653_008193</name>
</gene>
<keyword evidence="5" id="KW-1185">Reference proteome</keyword>
<dbReference type="AlphaFoldDB" id="A0AAN7YQY2"/>
<evidence type="ECO:0000313" key="5">
    <source>
        <dbReference type="Proteomes" id="UP001344447"/>
    </source>
</evidence>
<evidence type="ECO:0000313" key="4">
    <source>
        <dbReference type="EMBL" id="KAK5578521.1"/>
    </source>
</evidence>
<evidence type="ECO:0000256" key="2">
    <source>
        <dbReference type="ARBA" id="ARBA00022827"/>
    </source>
</evidence>
<protein>
    <submittedName>
        <fullName evidence="4">Uncharacterized protein</fullName>
    </submittedName>
</protein>
<dbReference type="GO" id="GO:0044550">
    <property type="term" value="P:secondary metabolite biosynthetic process"/>
    <property type="evidence" value="ECO:0007669"/>
    <property type="project" value="TreeGrafter"/>
</dbReference>
<dbReference type="GO" id="GO:0016491">
    <property type="term" value="F:oxidoreductase activity"/>
    <property type="evidence" value="ECO:0007669"/>
    <property type="project" value="UniProtKB-KW"/>
</dbReference>
<organism evidence="4 5">
    <name type="scientific">Dictyostelium firmibasis</name>
    <dbReference type="NCBI Taxonomy" id="79012"/>
    <lineage>
        <taxon>Eukaryota</taxon>
        <taxon>Amoebozoa</taxon>
        <taxon>Evosea</taxon>
        <taxon>Eumycetozoa</taxon>
        <taxon>Dictyostelia</taxon>
        <taxon>Dictyosteliales</taxon>
        <taxon>Dictyosteliaceae</taxon>
        <taxon>Dictyostelium</taxon>
    </lineage>
</organism>
<dbReference type="EMBL" id="JAVFKY010000003">
    <property type="protein sequence ID" value="KAK5578521.1"/>
    <property type="molecule type" value="Genomic_DNA"/>
</dbReference>
<evidence type="ECO:0000256" key="3">
    <source>
        <dbReference type="ARBA" id="ARBA00023002"/>
    </source>
</evidence>